<gene>
    <name evidence="2" type="ordered locus">Rru_A0895</name>
</gene>
<feature type="domain" description="HTH cro/C1-type" evidence="1">
    <location>
        <begin position="35"/>
        <end position="88"/>
    </location>
</feature>
<keyword evidence="3" id="KW-1185">Reference proteome</keyword>
<dbReference type="HOGENOM" id="CLU_066192_13_1_5"/>
<dbReference type="PATRIC" id="fig|269796.9.peg.951"/>
<accession>Q2RVZ9</accession>
<dbReference type="eggNOG" id="COG3620">
    <property type="taxonomic scope" value="Bacteria"/>
</dbReference>
<dbReference type="InterPro" id="IPR010982">
    <property type="entry name" value="Lambda_DNA-bd_dom_sf"/>
</dbReference>
<organism evidence="2 3">
    <name type="scientific">Rhodospirillum rubrum (strain ATCC 11170 / ATH 1.1.1 / DSM 467 / LMG 4362 / NCIMB 8255 / S1)</name>
    <dbReference type="NCBI Taxonomy" id="269796"/>
    <lineage>
        <taxon>Bacteria</taxon>
        <taxon>Pseudomonadati</taxon>
        <taxon>Pseudomonadota</taxon>
        <taxon>Alphaproteobacteria</taxon>
        <taxon>Rhodospirillales</taxon>
        <taxon>Rhodospirillaceae</taxon>
        <taxon>Rhodospirillum</taxon>
    </lineage>
</organism>
<dbReference type="CDD" id="cd00093">
    <property type="entry name" value="HTH_XRE"/>
    <property type="match status" value="1"/>
</dbReference>
<dbReference type="PhylomeDB" id="Q2RVZ9"/>
<dbReference type="EnsemblBacteria" id="ABC21696">
    <property type="protein sequence ID" value="ABC21696"/>
    <property type="gene ID" value="Rru_A0895"/>
</dbReference>
<dbReference type="EMBL" id="CP000230">
    <property type="protein sequence ID" value="ABC21696.1"/>
    <property type="molecule type" value="Genomic_DNA"/>
</dbReference>
<dbReference type="Gene3D" id="1.10.260.40">
    <property type="entry name" value="lambda repressor-like DNA-binding domains"/>
    <property type="match status" value="1"/>
</dbReference>
<dbReference type="Pfam" id="PF13744">
    <property type="entry name" value="HTH_37"/>
    <property type="match status" value="1"/>
</dbReference>
<dbReference type="PROSITE" id="PS50943">
    <property type="entry name" value="HTH_CROC1"/>
    <property type="match status" value="1"/>
</dbReference>
<dbReference type="InterPro" id="IPR039554">
    <property type="entry name" value="HigA2-like_HTH"/>
</dbReference>
<dbReference type="AlphaFoldDB" id="Q2RVZ9"/>
<sequence length="110" mass="12205">MAGRHSFAELRGRMTPEARAAAEAKAVGLEAEMDLAEVRRAMKLSQEEIGQTLQINQGSVAKIEKRADMYVSTLRRFIEAMGGELEIIARFPDHSVKIRSFSDLSEKGNP</sequence>
<dbReference type="InterPro" id="IPR001387">
    <property type="entry name" value="Cro/C1-type_HTH"/>
</dbReference>
<protein>
    <submittedName>
        <fullName evidence="2">Transcriptional regulator</fullName>
    </submittedName>
</protein>
<dbReference type="GO" id="GO:0003677">
    <property type="term" value="F:DNA binding"/>
    <property type="evidence" value="ECO:0007669"/>
    <property type="project" value="InterPro"/>
</dbReference>
<reference evidence="2 3" key="1">
    <citation type="journal article" date="2011" name="Stand. Genomic Sci.">
        <title>Complete genome sequence of Rhodospirillum rubrum type strain (S1).</title>
        <authorList>
            <person name="Munk A.C."/>
            <person name="Copeland A."/>
            <person name="Lucas S."/>
            <person name="Lapidus A."/>
            <person name="Del Rio T.G."/>
            <person name="Barry K."/>
            <person name="Detter J.C."/>
            <person name="Hammon N."/>
            <person name="Israni S."/>
            <person name="Pitluck S."/>
            <person name="Brettin T."/>
            <person name="Bruce D."/>
            <person name="Han C."/>
            <person name="Tapia R."/>
            <person name="Gilna P."/>
            <person name="Schmutz J."/>
            <person name="Larimer F."/>
            <person name="Land M."/>
            <person name="Kyrpides N.C."/>
            <person name="Mavromatis K."/>
            <person name="Richardson P."/>
            <person name="Rohde M."/>
            <person name="Goker M."/>
            <person name="Klenk H.P."/>
            <person name="Zhang Y."/>
            <person name="Roberts G.P."/>
            <person name="Reslewic S."/>
            <person name="Schwartz D.C."/>
        </authorList>
    </citation>
    <scope>NUCLEOTIDE SEQUENCE [LARGE SCALE GENOMIC DNA]</scope>
    <source>
        <strain evidence="3">ATCC 11170 / ATH 1.1.1 / DSM 467 / LMG 4362 / NCIMB 8255 / S1</strain>
    </source>
</reference>
<dbReference type="SUPFAM" id="SSF47413">
    <property type="entry name" value="lambda repressor-like DNA-binding domains"/>
    <property type="match status" value="1"/>
</dbReference>
<name>Q2RVZ9_RHORT</name>
<evidence type="ECO:0000313" key="3">
    <source>
        <dbReference type="Proteomes" id="UP000001929"/>
    </source>
</evidence>
<proteinExistence type="predicted"/>
<dbReference type="KEGG" id="rru:Rru_A0895"/>
<dbReference type="Proteomes" id="UP000001929">
    <property type="component" value="Chromosome"/>
</dbReference>
<dbReference type="STRING" id="269796.Rru_A0895"/>
<evidence type="ECO:0000259" key="1">
    <source>
        <dbReference type="PROSITE" id="PS50943"/>
    </source>
</evidence>
<evidence type="ECO:0000313" key="2">
    <source>
        <dbReference type="EMBL" id="ABC21696.1"/>
    </source>
</evidence>